<comment type="similarity">
    <text evidence="2">Belongs to the YbaB/EbfC family.</text>
</comment>
<evidence type="ECO:0000313" key="3">
    <source>
        <dbReference type="EMBL" id="EAU63566.1"/>
    </source>
</evidence>
<dbReference type="GO" id="GO:0003677">
    <property type="term" value="F:DNA binding"/>
    <property type="evidence" value="ECO:0007669"/>
    <property type="project" value="UniProtKB-UniRule"/>
</dbReference>
<dbReference type="NCBIfam" id="TIGR00103">
    <property type="entry name" value="DNA_YbaB_EbfC"/>
    <property type="match status" value="1"/>
</dbReference>
<accession>Q08SU3</accession>
<dbReference type="SUPFAM" id="SSF82607">
    <property type="entry name" value="YbaB-like"/>
    <property type="match status" value="1"/>
</dbReference>
<dbReference type="EMBL" id="AAMD01000157">
    <property type="protein sequence ID" value="EAU63566.1"/>
    <property type="molecule type" value="Genomic_DNA"/>
</dbReference>
<keyword evidence="2" id="KW-0963">Cytoplasm</keyword>
<comment type="subcellular location">
    <subcellularLocation>
        <location evidence="2">Cytoplasm</location>
        <location evidence="2">Nucleoid</location>
    </subcellularLocation>
</comment>
<dbReference type="PANTHER" id="PTHR33449">
    <property type="entry name" value="NUCLEOID-ASSOCIATED PROTEIN YBAB"/>
    <property type="match status" value="1"/>
</dbReference>
<comment type="function">
    <text evidence="2">Binds to DNA and alters its conformation. May be involved in regulation of gene expression, nucleoid organization and DNA protection.</text>
</comment>
<organism evidence="3 4">
    <name type="scientific">Stigmatella aurantiaca (strain DW4/3-1)</name>
    <dbReference type="NCBI Taxonomy" id="378806"/>
    <lineage>
        <taxon>Bacteria</taxon>
        <taxon>Pseudomonadati</taxon>
        <taxon>Myxococcota</taxon>
        <taxon>Myxococcia</taxon>
        <taxon>Myxococcales</taxon>
        <taxon>Cystobacterineae</taxon>
        <taxon>Archangiaceae</taxon>
        <taxon>Stigmatella</taxon>
    </lineage>
</organism>
<keyword evidence="1 2" id="KW-0238">DNA-binding</keyword>
<reference evidence="3 4" key="1">
    <citation type="submission" date="2006-04" db="EMBL/GenBank/DDBJ databases">
        <authorList>
            <person name="Nierman W.C."/>
        </authorList>
    </citation>
    <scope>NUCLEOTIDE SEQUENCE [LARGE SCALE GENOMIC DNA]</scope>
    <source>
        <strain evidence="3 4">DW4/3-1</strain>
    </source>
</reference>
<proteinExistence type="inferred from homology"/>
<dbReference type="GO" id="GO:0043590">
    <property type="term" value="C:bacterial nucleoid"/>
    <property type="evidence" value="ECO:0007669"/>
    <property type="project" value="UniProtKB-UniRule"/>
</dbReference>
<name>Q08SU3_STIAD</name>
<dbReference type="InterPro" id="IPR036894">
    <property type="entry name" value="YbaB-like_sf"/>
</dbReference>
<dbReference type="PATRIC" id="fig|378806.16.peg.2444"/>
<comment type="subunit">
    <text evidence="2">Homodimer.</text>
</comment>
<dbReference type="Proteomes" id="UP000032702">
    <property type="component" value="Unassembled WGS sequence"/>
</dbReference>
<dbReference type="GO" id="GO:0005829">
    <property type="term" value="C:cytosol"/>
    <property type="evidence" value="ECO:0007669"/>
    <property type="project" value="TreeGrafter"/>
</dbReference>
<protein>
    <recommendedName>
        <fullName evidence="2">Nucleoid-associated protein STIAU_7027</fullName>
    </recommendedName>
</protein>
<sequence>MPGIDLNYFIRQANKLTEKIEQRKQELANEKVEASSGEGRVKVVVNGIQEVQSIHIDKAAIDPNDTGMLEDLITAAVNAALASSRQHMQKELAKISGGVKNPGIT</sequence>
<dbReference type="PIRSF" id="PIRSF004555">
    <property type="entry name" value="UCP004555"/>
    <property type="match status" value="1"/>
</dbReference>
<evidence type="ECO:0000256" key="2">
    <source>
        <dbReference type="HAMAP-Rule" id="MF_00274"/>
    </source>
</evidence>
<dbReference type="Pfam" id="PF02575">
    <property type="entry name" value="YbaB_DNA_bd"/>
    <property type="match status" value="1"/>
</dbReference>
<dbReference type="HAMAP" id="MF_00274">
    <property type="entry name" value="DNA_YbaB_EbfC"/>
    <property type="match status" value="1"/>
</dbReference>
<dbReference type="AlphaFoldDB" id="Q08SU3"/>
<dbReference type="Gene3D" id="3.30.1310.10">
    <property type="entry name" value="Nucleoid-associated protein YbaB-like domain"/>
    <property type="match status" value="1"/>
</dbReference>
<comment type="caution">
    <text evidence="3">The sequence shown here is derived from an EMBL/GenBank/DDBJ whole genome shotgun (WGS) entry which is preliminary data.</text>
</comment>
<dbReference type="PANTHER" id="PTHR33449:SF1">
    <property type="entry name" value="NUCLEOID-ASSOCIATED PROTEIN YBAB"/>
    <property type="match status" value="1"/>
</dbReference>
<gene>
    <name evidence="3" type="ORF">STIAU_7027</name>
</gene>
<evidence type="ECO:0000256" key="1">
    <source>
        <dbReference type="ARBA" id="ARBA00023125"/>
    </source>
</evidence>
<dbReference type="RefSeq" id="WP_002617581.1">
    <property type="nucleotide sequence ID" value="NZ_AAMD01000157.1"/>
</dbReference>
<dbReference type="InterPro" id="IPR004401">
    <property type="entry name" value="YbaB/EbfC"/>
</dbReference>
<evidence type="ECO:0000313" key="4">
    <source>
        <dbReference type="Proteomes" id="UP000032702"/>
    </source>
</evidence>